<organism evidence="5 6">
    <name type="scientific">Clostridium acidisoli DSM 12555</name>
    <dbReference type="NCBI Taxonomy" id="1121291"/>
    <lineage>
        <taxon>Bacteria</taxon>
        <taxon>Bacillati</taxon>
        <taxon>Bacillota</taxon>
        <taxon>Clostridia</taxon>
        <taxon>Eubacteriales</taxon>
        <taxon>Clostridiaceae</taxon>
        <taxon>Clostridium</taxon>
    </lineage>
</organism>
<feature type="domain" description="HIT" evidence="4">
    <location>
        <begin position="5"/>
        <end position="114"/>
    </location>
</feature>
<dbReference type="PROSITE" id="PS00892">
    <property type="entry name" value="HIT_1"/>
    <property type="match status" value="1"/>
</dbReference>
<keyword evidence="6" id="KW-1185">Reference proteome</keyword>
<sequence>MEDCLFCKIVSGEIPSTKVYEDEKTLCFKDINPEAPVHVLVIPKKHISNINELSKDDEEIIGHIFGVIKKVTKELGISESGYRIVSNCNEDAGQTVPHVHFHILGGKKLQVPMG</sequence>
<dbReference type="SUPFAM" id="SSF54197">
    <property type="entry name" value="HIT-like"/>
    <property type="match status" value="1"/>
</dbReference>
<dbReference type="CDD" id="cd01276">
    <property type="entry name" value="PKCI_related"/>
    <property type="match status" value="1"/>
</dbReference>
<evidence type="ECO:0000259" key="4">
    <source>
        <dbReference type="PROSITE" id="PS51084"/>
    </source>
</evidence>
<dbReference type="RefSeq" id="WP_084113880.1">
    <property type="nucleotide sequence ID" value="NZ_FWXH01000002.1"/>
</dbReference>
<accession>A0A1W1X654</accession>
<dbReference type="STRING" id="1121291.SAMN02745134_00713"/>
<evidence type="ECO:0000256" key="3">
    <source>
        <dbReference type="PROSITE-ProRule" id="PRU00464"/>
    </source>
</evidence>
<gene>
    <name evidence="5" type="ORF">SAMN02745134_00713</name>
</gene>
<feature type="short sequence motif" description="Histidine triad motif" evidence="2 3">
    <location>
        <begin position="98"/>
        <end position="102"/>
    </location>
</feature>
<dbReference type="InterPro" id="IPR019808">
    <property type="entry name" value="Histidine_triad_CS"/>
</dbReference>
<name>A0A1W1X654_9CLOT</name>
<dbReference type="InterPro" id="IPR001310">
    <property type="entry name" value="Histidine_triad_HIT"/>
</dbReference>
<evidence type="ECO:0000313" key="5">
    <source>
        <dbReference type="EMBL" id="SMC18941.1"/>
    </source>
</evidence>
<evidence type="ECO:0000256" key="1">
    <source>
        <dbReference type="PIRSR" id="PIRSR601310-1"/>
    </source>
</evidence>
<dbReference type="Gene3D" id="3.30.428.10">
    <property type="entry name" value="HIT-like"/>
    <property type="match status" value="1"/>
</dbReference>
<evidence type="ECO:0000313" key="6">
    <source>
        <dbReference type="Proteomes" id="UP000192468"/>
    </source>
</evidence>
<feature type="active site" description="Tele-AMP-histidine intermediate" evidence="1">
    <location>
        <position position="100"/>
    </location>
</feature>
<dbReference type="PROSITE" id="PS51084">
    <property type="entry name" value="HIT_2"/>
    <property type="match status" value="1"/>
</dbReference>
<dbReference type="EMBL" id="FWXH01000002">
    <property type="protein sequence ID" value="SMC18941.1"/>
    <property type="molecule type" value="Genomic_DNA"/>
</dbReference>
<dbReference type="Proteomes" id="UP000192468">
    <property type="component" value="Unassembled WGS sequence"/>
</dbReference>
<reference evidence="5 6" key="1">
    <citation type="submission" date="2017-04" db="EMBL/GenBank/DDBJ databases">
        <authorList>
            <person name="Afonso C.L."/>
            <person name="Miller P.J."/>
            <person name="Scott M.A."/>
            <person name="Spackman E."/>
            <person name="Goraichik I."/>
            <person name="Dimitrov K.M."/>
            <person name="Suarez D.L."/>
            <person name="Swayne D.E."/>
        </authorList>
    </citation>
    <scope>NUCLEOTIDE SEQUENCE [LARGE SCALE GENOMIC DNA]</scope>
    <source>
        <strain evidence="5 6">DSM 12555</strain>
    </source>
</reference>
<dbReference type="OrthoDB" id="9784774at2"/>
<evidence type="ECO:0000256" key="2">
    <source>
        <dbReference type="PIRSR" id="PIRSR601310-3"/>
    </source>
</evidence>
<dbReference type="InterPro" id="IPR011146">
    <property type="entry name" value="HIT-like"/>
</dbReference>
<dbReference type="GO" id="GO:0003824">
    <property type="term" value="F:catalytic activity"/>
    <property type="evidence" value="ECO:0007669"/>
    <property type="project" value="InterPro"/>
</dbReference>
<dbReference type="Pfam" id="PF01230">
    <property type="entry name" value="HIT"/>
    <property type="match status" value="1"/>
</dbReference>
<protein>
    <submittedName>
        <fullName evidence="5">Histidine triad (HIT) family protein</fullName>
    </submittedName>
</protein>
<proteinExistence type="predicted"/>
<dbReference type="PRINTS" id="PR00332">
    <property type="entry name" value="HISTRIAD"/>
</dbReference>
<dbReference type="InterPro" id="IPR036265">
    <property type="entry name" value="HIT-like_sf"/>
</dbReference>
<dbReference type="AlphaFoldDB" id="A0A1W1X654"/>
<dbReference type="PANTHER" id="PTHR23089">
    <property type="entry name" value="HISTIDINE TRIAD HIT PROTEIN"/>
    <property type="match status" value="1"/>
</dbReference>